<comment type="caution">
    <text evidence="2">The sequence shown here is derived from an EMBL/GenBank/DDBJ whole genome shotgun (WGS) entry which is preliminary data.</text>
</comment>
<name>A0A3A9K8U3_9BACI</name>
<gene>
    <name evidence="2" type="ORF">CR203_12085</name>
</gene>
<feature type="transmembrane region" description="Helical" evidence="1">
    <location>
        <begin position="7"/>
        <end position="28"/>
    </location>
</feature>
<dbReference type="Proteomes" id="UP000281498">
    <property type="component" value="Unassembled WGS sequence"/>
</dbReference>
<organism evidence="2 3">
    <name type="scientific">Salipaludibacillus neizhouensis</name>
    <dbReference type="NCBI Taxonomy" id="885475"/>
    <lineage>
        <taxon>Bacteria</taxon>
        <taxon>Bacillati</taxon>
        <taxon>Bacillota</taxon>
        <taxon>Bacilli</taxon>
        <taxon>Bacillales</taxon>
        <taxon>Bacillaceae</taxon>
    </lineage>
</organism>
<accession>A0A3A9K8U3</accession>
<evidence type="ECO:0000313" key="2">
    <source>
        <dbReference type="EMBL" id="RKL67240.1"/>
    </source>
</evidence>
<dbReference type="AlphaFoldDB" id="A0A3A9K8U3"/>
<evidence type="ECO:0000256" key="1">
    <source>
        <dbReference type="SAM" id="Phobius"/>
    </source>
</evidence>
<keyword evidence="1" id="KW-0812">Transmembrane</keyword>
<dbReference type="EMBL" id="PDOE01000004">
    <property type="protein sequence ID" value="RKL67240.1"/>
    <property type="molecule type" value="Genomic_DNA"/>
</dbReference>
<keyword evidence="3" id="KW-1185">Reference proteome</keyword>
<protein>
    <submittedName>
        <fullName evidence="2">Uncharacterized protein</fullName>
    </submittedName>
</protein>
<reference evidence="2 3" key="1">
    <citation type="submission" date="2017-10" db="EMBL/GenBank/DDBJ databases">
        <title>Bacillus sp. nov., a halophilic bacterium isolated from a Keqin Lake.</title>
        <authorList>
            <person name="Wang H."/>
        </authorList>
    </citation>
    <scope>NUCLEOTIDE SEQUENCE [LARGE SCALE GENOMIC DNA]</scope>
    <source>
        <strain evidence="2 3">KCTC 13187</strain>
    </source>
</reference>
<proteinExistence type="predicted"/>
<dbReference type="RefSeq" id="WP_110937272.1">
    <property type="nucleotide sequence ID" value="NZ_KZ614146.1"/>
</dbReference>
<sequence length="60" mass="6807">MKITHKLYFIVAFSFVFISISFLFMNVFSIQQAVELCKDVGGQPQVNNGLFSFSCEHPSN</sequence>
<keyword evidence="1" id="KW-0472">Membrane</keyword>
<evidence type="ECO:0000313" key="3">
    <source>
        <dbReference type="Proteomes" id="UP000281498"/>
    </source>
</evidence>
<keyword evidence="1" id="KW-1133">Transmembrane helix</keyword>